<keyword evidence="1" id="KW-0812">Transmembrane</keyword>
<dbReference type="InterPro" id="IPR021279">
    <property type="entry name" value="DUF2721"/>
</dbReference>
<feature type="transmembrane region" description="Helical" evidence="1">
    <location>
        <begin position="112"/>
        <end position="133"/>
    </location>
</feature>
<organism evidence="2 3">
    <name type="scientific">Planctobacterium marinum</name>
    <dbReference type="NCBI Taxonomy" id="1631968"/>
    <lineage>
        <taxon>Bacteria</taxon>
        <taxon>Pseudomonadati</taxon>
        <taxon>Pseudomonadota</taxon>
        <taxon>Gammaproteobacteria</taxon>
        <taxon>Alteromonadales</taxon>
        <taxon>Alteromonadaceae</taxon>
        <taxon>Planctobacterium</taxon>
    </lineage>
</organism>
<keyword evidence="3" id="KW-1185">Reference proteome</keyword>
<sequence length="157" mass="17592">MSGQVLEIIHIGQVIQAAVAPVFLITGIAALLGVASNRLMRVMDRARELENSLQDATDVAIKKVQSEELRFLWKRISLINKAFSLYTLTALLLCVVITTLFISHIYTIQLSLMISITFILALAVLILALLLSLREILLTTRSLKIRLKLRKLKIPED</sequence>
<evidence type="ECO:0008006" key="4">
    <source>
        <dbReference type="Google" id="ProtNLM"/>
    </source>
</evidence>
<dbReference type="Pfam" id="PF11026">
    <property type="entry name" value="DUF2721"/>
    <property type="match status" value="1"/>
</dbReference>
<evidence type="ECO:0000313" key="3">
    <source>
        <dbReference type="Proteomes" id="UP001333710"/>
    </source>
</evidence>
<evidence type="ECO:0000256" key="1">
    <source>
        <dbReference type="SAM" id="Phobius"/>
    </source>
</evidence>
<dbReference type="Proteomes" id="UP001333710">
    <property type="component" value="Chromosome"/>
</dbReference>
<keyword evidence="1" id="KW-0472">Membrane</keyword>
<gene>
    <name evidence="2" type="ORF">MACH26_05770</name>
</gene>
<dbReference type="KEGG" id="pmaw:MACH26_05770"/>
<keyword evidence="1" id="KW-1133">Transmembrane helix</keyword>
<protein>
    <recommendedName>
        <fullName evidence="4">DUF2721 domain-containing protein</fullName>
    </recommendedName>
</protein>
<name>A0AA48KN24_9ALTE</name>
<reference evidence="2" key="1">
    <citation type="submission" date="2023-01" db="EMBL/GenBank/DDBJ databases">
        <title>Complete genome sequence of Planctobacterium marinum strain Dej080120_11.</title>
        <authorList>
            <person name="Ueki S."/>
            <person name="Maruyama F."/>
        </authorList>
    </citation>
    <scope>NUCLEOTIDE SEQUENCE</scope>
    <source>
        <strain evidence="2">Dej080120_11</strain>
    </source>
</reference>
<dbReference type="AlphaFoldDB" id="A0AA48KN24"/>
<evidence type="ECO:0000313" key="2">
    <source>
        <dbReference type="EMBL" id="BDX05056.1"/>
    </source>
</evidence>
<accession>A0AA48KN24</accession>
<proteinExistence type="predicted"/>
<dbReference type="RefSeq" id="WP_338291003.1">
    <property type="nucleotide sequence ID" value="NZ_AP027272.1"/>
</dbReference>
<feature type="transmembrane region" description="Helical" evidence="1">
    <location>
        <begin position="83"/>
        <end position="106"/>
    </location>
</feature>
<feature type="transmembrane region" description="Helical" evidence="1">
    <location>
        <begin position="14"/>
        <end position="35"/>
    </location>
</feature>
<dbReference type="EMBL" id="AP027272">
    <property type="protein sequence ID" value="BDX05056.1"/>
    <property type="molecule type" value="Genomic_DNA"/>
</dbReference>